<evidence type="ECO:0000259" key="2">
    <source>
        <dbReference type="Pfam" id="PF12776"/>
    </source>
</evidence>
<evidence type="ECO:0000313" key="4">
    <source>
        <dbReference type="Proteomes" id="UP000197138"/>
    </source>
</evidence>
<feature type="region of interest" description="Disordered" evidence="1">
    <location>
        <begin position="1"/>
        <end position="26"/>
    </location>
</feature>
<proteinExistence type="predicted"/>
<feature type="region of interest" description="Disordered" evidence="1">
    <location>
        <begin position="174"/>
        <end position="197"/>
    </location>
</feature>
<evidence type="ECO:0000256" key="1">
    <source>
        <dbReference type="SAM" id="MobiDB-lite"/>
    </source>
</evidence>
<dbReference type="PANTHER" id="PTHR47584:SF14">
    <property type="entry name" value="L10-INTERACTING MYB DOMAIN-CONTAINING PROTEIN-LIKE"/>
    <property type="match status" value="1"/>
</dbReference>
<gene>
    <name evidence="3" type="ORF">CDL15_Pgr018355</name>
</gene>
<reference evidence="4" key="1">
    <citation type="journal article" date="2017" name="Plant J.">
        <title>The pomegranate (Punica granatum L.) genome and the genomics of punicalagin biosynthesis.</title>
        <authorList>
            <person name="Qin G."/>
            <person name="Xu C."/>
            <person name="Ming R."/>
            <person name="Tang H."/>
            <person name="Guyot R."/>
            <person name="Kramer E.M."/>
            <person name="Hu Y."/>
            <person name="Yi X."/>
            <person name="Qi Y."/>
            <person name="Xu X."/>
            <person name="Gao Z."/>
            <person name="Pan H."/>
            <person name="Jian J."/>
            <person name="Tian Y."/>
            <person name="Yue Z."/>
            <person name="Xu Y."/>
        </authorList>
    </citation>
    <scope>NUCLEOTIDE SEQUENCE [LARGE SCALE GENOMIC DNA]</scope>
    <source>
        <strain evidence="4">cv. Dabenzi</strain>
    </source>
</reference>
<organism evidence="3 4">
    <name type="scientific">Punica granatum</name>
    <name type="common">Pomegranate</name>
    <dbReference type="NCBI Taxonomy" id="22663"/>
    <lineage>
        <taxon>Eukaryota</taxon>
        <taxon>Viridiplantae</taxon>
        <taxon>Streptophyta</taxon>
        <taxon>Embryophyta</taxon>
        <taxon>Tracheophyta</taxon>
        <taxon>Spermatophyta</taxon>
        <taxon>Magnoliopsida</taxon>
        <taxon>eudicotyledons</taxon>
        <taxon>Gunneridae</taxon>
        <taxon>Pentapetalae</taxon>
        <taxon>rosids</taxon>
        <taxon>malvids</taxon>
        <taxon>Myrtales</taxon>
        <taxon>Lythraceae</taxon>
        <taxon>Punica</taxon>
    </lineage>
</organism>
<name>A0A218WJD2_PUNGR</name>
<dbReference type="Pfam" id="PF12776">
    <property type="entry name" value="Myb_DNA-bind_3"/>
    <property type="match status" value="1"/>
</dbReference>
<dbReference type="InterPro" id="IPR024752">
    <property type="entry name" value="Myb/SANT-like_dom"/>
</dbReference>
<feature type="region of interest" description="Disordered" evidence="1">
    <location>
        <begin position="229"/>
        <end position="248"/>
    </location>
</feature>
<protein>
    <recommendedName>
        <fullName evidence="2">Myb/SANT-like domain-containing protein</fullName>
    </recommendedName>
</protein>
<comment type="caution">
    <text evidence="3">The sequence shown here is derived from an EMBL/GenBank/DDBJ whole genome shotgun (WGS) entry which is preliminary data.</text>
</comment>
<evidence type="ECO:0000313" key="3">
    <source>
        <dbReference type="EMBL" id="OWM72470.1"/>
    </source>
</evidence>
<accession>A0A218WJD2</accession>
<dbReference type="EMBL" id="MTKT01004293">
    <property type="protein sequence ID" value="OWM72470.1"/>
    <property type="molecule type" value="Genomic_DNA"/>
</dbReference>
<dbReference type="AlphaFoldDB" id="A0A218WJD2"/>
<sequence>MNTLSHQAKLQKPSSSRDMSGQKYREDTKDWPLENELAFIQILLEKIKQMGNISFKRAIWSEMDGELYAAAGERYGVEKLRGKFNRLRKKYREFSELIAHNHVVWDRASNKVLAPEDVWMKFFLKGKSYKAFRKRGCDHYELLGQIFGKTSPTAFAQYSSSTHRQLEEEFLATRISDSERDSQGEGDSDSFTDPRGKRSCDFVVEERSRKRNATESTVEASVTKSEVPRLKCGSGKGTSERVTTTTPEKNDPYSIEFCMEVLNSLEDISTASYNACLEKFTDRDWRKMFMMMPVTRRKGWLEGLI</sequence>
<dbReference type="PANTHER" id="PTHR47584">
    <property type="match status" value="1"/>
</dbReference>
<dbReference type="Proteomes" id="UP000197138">
    <property type="component" value="Unassembled WGS sequence"/>
</dbReference>
<feature type="domain" description="Myb/SANT-like" evidence="2">
    <location>
        <begin position="31"/>
        <end position="121"/>
    </location>
</feature>
<dbReference type="InterPro" id="IPR045026">
    <property type="entry name" value="LIMYB"/>
</dbReference>
<feature type="compositionally biased region" description="Polar residues" evidence="1">
    <location>
        <begin position="1"/>
        <end position="19"/>
    </location>
</feature>